<dbReference type="InterPro" id="IPR039568">
    <property type="entry name" value="Peptidase_MA-like_dom"/>
</dbReference>
<dbReference type="InterPro" id="IPR011990">
    <property type="entry name" value="TPR-like_helical_dom_sf"/>
</dbReference>
<feature type="region of interest" description="Disordered" evidence="2">
    <location>
        <begin position="63"/>
        <end position="91"/>
    </location>
</feature>
<proteinExistence type="predicted"/>
<keyword evidence="1" id="KW-0802">TPR repeat</keyword>
<dbReference type="Gene3D" id="1.25.40.10">
    <property type="entry name" value="Tetratricopeptide repeat domain"/>
    <property type="match status" value="3"/>
</dbReference>
<dbReference type="InterPro" id="IPR019734">
    <property type="entry name" value="TPR_rpt"/>
</dbReference>
<dbReference type="SUPFAM" id="SSF48452">
    <property type="entry name" value="TPR-like"/>
    <property type="match status" value="3"/>
</dbReference>
<keyword evidence="5" id="KW-1185">Reference proteome</keyword>
<reference evidence="4 5" key="1">
    <citation type="submission" date="2018-03" db="EMBL/GenBank/DDBJ databases">
        <title>Draft Genome Sequences of the Obligatory Marine Myxobacteria Enhygromyxa salina SWB005.</title>
        <authorList>
            <person name="Poehlein A."/>
            <person name="Moghaddam J.A."/>
            <person name="Harms H."/>
            <person name="Alanjari M."/>
            <person name="Koenig G.M."/>
            <person name="Daniel R."/>
            <person name="Schaeberle T.F."/>
        </authorList>
    </citation>
    <scope>NUCLEOTIDE SEQUENCE [LARGE SCALE GENOMIC DNA]</scope>
    <source>
        <strain evidence="4 5">SWB005</strain>
    </source>
</reference>
<dbReference type="PROSITE" id="PS50005">
    <property type="entry name" value="TPR"/>
    <property type="match status" value="1"/>
</dbReference>
<evidence type="ECO:0000313" key="4">
    <source>
        <dbReference type="EMBL" id="PRP90125.1"/>
    </source>
</evidence>
<dbReference type="EMBL" id="PVNK01000293">
    <property type="protein sequence ID" value="PRP90125.1"/>
    <property type="molecule type" value="Genomic_DNA"/>
</dbReference>
<name>A0A2S9XB98_9BACT</name>
<sequence>MPDAPRARPSAVAVRLTAPRGAHRIWLQCAHVRCGLDLAMLIRPRTRHLLLLLALAVGCKTDGTVSPDGGDEGGVVDEGGDASGGEGGAIDPEAIASEVGEALEQEPTGPREREKPADPQTRDAALVAVAHGNPDGAIKFLVEHLESNANDHEARFALARGQRLVGQLDEADKTLSALHKSAKDAKVKAEALRRLAQLRFARGDIKGAEQHIRDARKLAPDEILLAGELVRLMFLTGRAQEREARELIDQLYASYSDGTAQSAEDLLGTAYAGLAERAFKSSSRVLQEAERAAPASAGSEIGDEISMELTELFLEKYKPGEAGETLAQVLARDPWNPEALAKMGWVFLDQFKLAAASRAAEESLQVNPENADAHAVLAWVALIEGHREVARAHIVDHVVNVNPSHHGGQIVLAALAIFDRDTRGYAKARDAVLAFNPRDGRFFSQLSDLLGYLHLYPEADAVLVEGAKILPKDPYVLGALGLSKLRLGDEAAGREALDKAWKKDKYNARTLNVRQLYSERIEPHYAERVEKDLTLRLPAEFQDMLAPGYVTAITRAREALDKGYGIKISPLRIEMYADPDEFSIRTVGVPSLGAVGVCFGAVITSIGPYSGTHNFNQVIWHEIAHSYAIELSAGRVPRWFTEGLSEWESEVADPSWARESAELLFEARRHDKLRKLSELELAFLRAESPLMMEVAYATAAWAMRYLGETYGRPKIVALLKGYATGKSTDELFKQILGKDLATVEADFSAWFDSELDRKLSGFRPSQDKPDDPRTKALMKALEVAGAGELDEAQKLLEDLIAAQGDGFHARSTLAAVLDQKGDEKGAIKQYEKAASFALESLAPFMAIAKIAREQKDVALEIDQLEKILAIDAMSLEPPLRMIILAAATGDKRLEAAVDRANAIAPLHPVALAASALIAKRNKAKKQDITAMLDEVMVTALRPDATLDVVVMAAIAAEEIGDPRVKDLAPRALQSQELPEPARKKLKKHAP</sequence>
<dbReference type="Proteomes" id="UP000237968">
    <property type="component" value="Unassembled WGS sequence"/>
</dbReference>
<feature type="domain" description="Peptidase MA-like" evidence="3">
    <location>
        <begin position="569"/>
        <end position="751"/>
    </location>
</feature>
<gene>
    <name evidence="4" type="ORF">ENSA5_67430</name>
</gene>
<evidence type="ECO:0000259" key="3">
    <source>
        <dbReference type="Pfam" id="PF13485"/>
    </source>
</evidence>
<dbReference type="SMART" id="SM00028">
    <property type="entry name" value="TPR"/>
    <property type="match status" value="4"/>
</dbReference>
<evidence type="ECO:0000256" key="2">
    <source>
        <dbReference type="SAM" id="MobiDB-lite"/>
    </source>
</evidence>
<organism evidence="4 5">
    <name type="scientific">Enhygromyxa salina</name>
    <dbReference type="NCBI Taxonomy" id="215803"/>
    <lineage>
        <taxon>Bacteria</taxon>
        <taxon>Pseudomonadati</taxon>
        <taxon>Myxococcota</taxon>
        <taxon>Polyangia</taxon>
        <taxon>Nannocystales</taxon>
        <taxon>Nannocystaceae</taxon>
        <taxon>Enhygromyxa</taxon>
    </lineage>
</organism>
<evidence type="ECO:0000256" key="1">
    <source>
        <dbReference type="PROSITE-ProRule" id="PRU00339"/>
    </source>
</evidence>
<feature type="compositionally biased region" description="Acidic residues" evidence="2">
    <location>
        <begin position="69"/>
        <end position="80"/>
    </location>
</feature>
<dbReference type="AlphaFoldDB" id="A0A2S9XB98"/>
<feature type="region of interest" description="Disordered" evidence="2">
    <location>
        <begin position="965"/>
        <end position="990"/>
    </location>
</feature>
<dbReference type="PANTHER" id="PTHR12558:SF13">
    <property type="entry name" value="CELL DIVISION CYCLE PROTEIN 27 HOMOLOG"/>
    <property type="match status" value="1"/>
</dbReference>
<comment type="caution">
    <text evidence="4">The sequence shown here is derived from an EMBL/GenBank/DDBJ whole genome shotgun (WGS) entry which is preliminary data.</text>
</comment>
<feature type="repeat" description="TPR" evidence="1">
    <location>
        <begin position="189"/>
        <end position="222"/>
    </location>
</feature>
<protein>
    <recommendedName>
        <fullName evidence="3">Peptidase MA-like domain-containing protein</fullName>
    </recommendedName>
</protein>
<evidence type="ECO:0000313" key="5">
    <source>
        <dbReference type="Proteomes" id="UP000237968"/>
    </source>
</evidence>
<dbReference type="Pfam" id="PF13485">
    <property type="entry name" value="Peptidase_MA_2"/>
    <property type="match status" value="1"/>
</dbReference>
<accession>A0A2S9XB98</accession>
<dbReference type="PANTHER" id="PTHR12558">
    <property type="entry name" value="CELL DIVISION CYCLE 16,23,27"/>
    <property type="match status" value="1"/>
</dbReference>